<reference evidence="1 2" key="1">
    <citation type="submission" date="2024-01" db="EMBL/GenBank/DDBJ databases">
        <authorList>
            <person name="Waweru B."/>
        </authorList>
    </citation>
    <scope>NUCLEOTIDE SEQUENCE [LARGE SCALE GENOMIC DNA]</scope>
</reference>
<name>A0AAV1QTW3_9ROSI</name>
<protein>
    <submittedName>
        <fullName evidence="1">Uncharacterized protein</fullName>
    </submittedName>
</protein>
<comment type="caution">
    <text evidence="1">The sequence shown here is derived from an EMBL/GenBank/DDBJ whole genome shotgun (WGS) entry which is preliminary data.</text>
</comment>
<keyword evidence="2" id="KW-1185">Reference proteome</keyword>
<accession>A0AAV1QTW3</accession>
<sequence length="111" mass="13313">MAGGGFVTSDVKNYPEKVTWDAVIACILEPWWLIFQIWHWYLRWCLIMALFLKNVSHQVIERRHHMHPPTNTASSMIHVCAIYLSDMAPSRYWMTRMACKLRQYEWPDKQE</sequence>
<dbReference type="Proteomes" id="UP001314170">
    <property type="component" value="Unassembled WGS sequence"/>
</dbReference>
<evidence type="ECO:0000313" key="2">
    <source>
        <dbReference type="Proteomes" id="UP001314170"/>
    </source>
</evidence>
<evidence type="ECO:0000313" key="1">
    <source>
        <dbReference type="EMBL" id="CAK7323977.1"/>
    </source>
</evidence>
<dbReference type="EMBL" id="CAWUPB010000219">
    <property type="protein sequence ID" value="CAK7323977.1"/>
    <property type="molecule type" value="Genomic_DNA"/>
</dbReference>
<organism evidence="1 2">
    <name type="scientific">Dovyalis caffra</name>
    <dbReference type="NCBI Taxonomy" id="77055"/>
    <lineage>
        <taxon>Eukaryota</taxon>
        <taxon>Viridiplantae</taxon>
        <taxon>Streptophyta</taxon>
        <taxon>Embryophyta</taxon>
        <taxon>Tracheophyta</taxon>
        <taxon>Spermatophyta</taxon>
        <taxon>Magnoliopsida</taxon>
        <taxon>eudicotyledons</taxon>
        <taxon>Gunneridae</taxon>
        <taxon>Pentapetalae</taxon>
        <taxon>rosids</taxon>
        <taxon>fabids</taxon>
        <taxon>Malpighiales</taxon>
        <taxon>Salicaceae</taxon>
        <taxon>Flacourtieae</taxon>
        <taxon>Dovyalis</taxon>
    </lineage>
</organism>
<gene>
    <name evidence="1" type="ORF">DCAF_LOCUS1610</name>
</gene>
<proteinExistence type="predicted"/>
<feature type="non-terminal residue" evidence="1">
    <location>
        <position position="111"/>
    </location>
</feature>
<dbReference type="AlphaFoldDB" id="A0AAV1QTW3"/>